<protein>
    <submittedName>
        <fullName evidence="2 3">Uncharacterized protein</fullName>
    </submittedName>
</protein>
<organism evidence="2 4">
    <name type="scientific">Medicago truncatula</name>
    <name type="common">Barrel medic</name>
    <name type="synonym">Medicago tribuloides</name>
    <dbReference type="NCBI Taxonomy" id="3880"/>
    <lineage>
        <taxon>Eukaryota</taxon>
        <taxon>Viridiplantae</taxon>
        <taxon>Streptophyta</taxon>
        <taxon>Embryophyta</taxon>
        <taxon>Tracheophyta</taxon>
        <taxon>Spermatophyta</taxon>
        <taxon>Magnoliopsida</taxon>
        <taxon>eudicotyledons</taxon>
        <taxon>Gunneridae</taxon>
        <taxon>Pentapetalae</taxon>
        <taxon>rosids</taxon>
        <taxon>fabids</taxon>
        <taxon>Fabales</taxon>
        <taxon>Fabaceae</taxon>
        <taxon>Papilionoideae</taxon>
        <taxon>50 kb inversion clade</taxon>
        <taxon>NPAAA clade</taxon>
        <taxon>Hologalegina</taxon>
        <taxon>IRL clade</taxon>
        <taxon>Trifolieae</taxon>
        <taxon>Medicago</taxon>
    </lineage>
</organism>
<keyword evidence="4" id="KW-1185">Reference proteome</keyword>
<reference evidence="2 4" key="1">
    <citation type="journal article" date="2011" name="Nature">
        <title>The Medicago genome provides insight into the evolution of rhizobial symbioses.</title>
        <authorList>
            <person name="Young N.D."/>
            <person name="Debelle F."/>
            <person name="Oldroyd G.E."/>
            <person name="Geurts R."/>
            <person name="Cannon S.B."/>
            <person name="Udvardi M.K."/>
            <person name="Benedito V.A."/>
            <person name="Mayer K.F."/>
            <person name="Gouzy J."/>
            <person name="Schoof H."/>
            <person name="Van de Peer Y."/>
            <person name="Proost S."/>
            <person name="Cook D.R."/>
            <person name="Meyers B.C."/>
            <person name="Spannagl M."/>
            <person name="Cheung F."/>
            <person name="De Mita S."/>
            <person name="Krishnakumar V."/>
            <person name="Gundlach H."/>
            <person name="Zhou S."/>
            <person name="Mudge J."/>
            <person name="Bharti A.K."/>
            <person name="Murray J.D."/>
            <person name="Naoumkina M.A."/>
            <person name="Rosen B."/>
            <person name="Silverstein K.A."/>
            <person name="Tang H."/>
            <person name="Rombauts S."/>
            <person name="Zhao P.X."/>
            <person name="Zhou P."/>
            <person name="Barbe V."/>
            <person name="Bardou P."/>
            <person name="Bechner M."/>
            <person name="Bellec A."/>
            <person name="Berger A."/>
            <person name="Berges H."/>
            <person name="Bidwell S."/>
            <person name="Bisseling T."/>
            <person name="Choisne N."/>
            <person name="Couloux A."/>
            <person name="Denny R."/>
            <person name="Deshpande S."/>
            <person name="Dai X."/>
            <person name="Doyle J.J."/>
            <person name="Dudez A.M."/>
            <person name="Farmer A.D."/>
            <person name="Fouteau S."/>
            <person name="Franken C."/>
            <person name="Gibelin C."/>
            <person name="Gish J."/>
            <person name="Goldstein S."/>
            <person name="Gonzalez A.J."/>
            <person name="Green P.J."/>
            <person name="Hallab A."/>
            <person name="Hartog M."/>
            <person name="Hua A."/>
            <person name="Humphray S.J."/>
            <person name="Jeong D.H."/>
            <person name="Jing Y."/>
            <person name="Jocker A."/>
            <person name="Kenton S.M."/>
            <person name="Kim D.J."/>
            <person name="Klee K."/>
            <person name="Lai H."/>
            <person name="Lang C."/>
            <person name="Lin S."/>
            <person name="Macmil S.L."/>
            <person name="Magdelenat G."/>
            <person name="Matthews L."/>
            <person name="McCorrison J."/>
            <person name="Monaghan E.L."/>
            <person name="Mun J.H."/>
            <person name="Najar F.Z."/>
            <person name="Nicholson C."/>
            <person name="Noirot C."/>
            <person name="O'Bleness M."/>
            <person name="Paule C.R."/>
            <person name="Poulain J."/>
            <person name="Prion F."/>
            <person name="Qin B."/>
            <person name="Qu C."/>
            <person name="Retzel E.F."/>
            <person name="Riddle C."/>
            <person name="Sallet E."/>
            <person name="Samain S."/>
            <person name="Samson N."/>
            <person name="Sanders I."/>
            <person name="Saurat O."/>
            <person name="Scarpelli C."/>
            <person name="Schiex T."/>
            <person name="Segurens B."/>
            <person name="Severin A.J."/>
            <person name="Sherrier D.J."/>
            <person name="Shi R."/>
            <person name="Sims S."/>
            <person name="Singer S.R."/>
            <person name="Sinharoy S."/>
            <person name="Sterck L."/>
            <person name="Viollet A."/>
            <person name="Wang B.B."/>
            <person name="Wang K."/>
            <person name="Wang M."/>
            <person name="Wang X."/>
            <person name="Warfsmann J."/>
            <person name="Weissenbach J."/>
            <person name="White D.D."/>
            <person name="White J.D."/>
            <person name="Wiley G.B."/>
            <person name="Wincker P."/>
            <person name="Xing Y."/>
            <person name="Yang L."/>
            <person name="Yao Z."/>
            <person name="Ying F."/>
            <person name="Zhai J."/>
            <person name="Zhou L."/>
            <person name="Zuber A."/>
            <person name="Denarie J."/>
            <person name="Dixon R.A."/>
            <person name="May G.D."/>
            <person name="Schwartz D.C."/>
            <person name="Rogers J."/>
            <person name="Quetier F."/>
            <person name="Town C.D."/>
            <person name="Roe B.A."/>
        </authorList>
    </citation>
    <scope>NUCLEOTIDE SEQUENCE [LARGE SCALE GENOMIC DNA]</scope>
    <source>
        <strain evidence="2">A17</strain>
        <strain evidence="3 4">cv. Jemalong A17</strain>
    </source>
</reference>
<accession>A0A072TKL0</accession>
<dbReference type="HOGENOM" id="CLU_2362972_0_0_1"/>
<evidence type="ECO:0000313" key="3">
    <source>
        <dbReference type="EnsemblPlants" id="KEH17378"/>
    </source>
</evidence>
<evidence type="ECO:0000313" key="2">
    <source>
        <dbReference type="EMBL" id="KEH17378.1"/>
    </source>
</evidence>
<name>A0A072TKL0_MEDTR</name>
<proteinExistence type="predicted"/>
<feature type="compositionally biased region" description="Polar residues" evidence="1">
    <location>
        <begin position="25"/>
        <end position="38"/>
    </location>
</feature>
<sequence>MTHHLLPSAKRSITHEPISTHEPRNQTPHKSGNPQEPINQAKWDYIPCSNNLVPQGESSVLLKSLDIFPKTQAYKSMSGRERRKAYSEVRNIRSRE</sequence>
<dbReference type="AlphaFoldDB" id="A0A072TKL0"/>
<dbReference type="Proteomes" id="UP000002051">
    <property type="component" value="Unassembled WGS sequence"/>
</dbReference>
<evidence type="ECO:0000313" key="4">
    <source>
        <dbReference type="Proteomes" id="UP000002051"/>
    </source>
</evidence>
<dbReference type="EMBL" id="KL402744">
    <property type="protein sequence ID" value="KEH17378.1"/>
    <property type="molecule type" value="Genomic_DNA"/>
</dbReference>
<dbReference type="EnsemblPlants" id="KEH17378">
    <property type="protein sequence ID" value="KEH17378"/>
    <property type="gene ID" value="MTR_0019s0110"/>
</dbReference>
<evidence type="ECO:0000256" key="1">
    <source>
        <dbReference type="SAM" id="MobiDB-lite"/>
    </source>
</evidence>
<feature type="region of interest" description="Disordered" evidence="1">
    <location>
        <begin position="1"/>
        <end position="41"/>
    </location>
</feature>
<reference evidence="3" key="3">
    <citation type="submission" date="2015-06" db="UniProtKB">
        <authorList>
            <consortium name="EnsemblPlants"/>
        </authorList>
    </citation>
    <scope>IDENTIFICATION</scope>
    <source>
        <strain evidence="3">cv. Jemalong A17</strain>
    </source>
</reference>
<feature type="compositionally biased region" description="Basic and acidic residues" evidence="1">
    <location>
        <begin position="78"/>
        <end position="96"/>
    </location>
</feature>
<gene>
    <name evidence="2" type="ORF">MTR_0019s0110</name>
</gene>
<reference evidence="2 4" key="2">
    <citation type="journal article" date="2014" name="BMC Genomics">
        <title>An improved genome release (version Mt4.0) for the model legume Medicago truncatula.</title>
        <authorList>
            <person name="Tang H."/>
            <person name="Krishnakumar V."/>
            <person name="Bidwell S."/>
            <person name="Rosen B."/>
            <person name="Chan A."/>
            <person name="Zhou S."/>
            <person name="Gentzbittel L."/>
            <person name="Childs K.L."/>
            <person name="Yandell M."/>
            <person name="Gundlach H."/>
            <person name="Mayer K.F."/>
            <person name="Schwartz D.C."/>
            <person name="Town C.D."/>
        </authorList>
    </citation>
    <scope>GENOME REANNOTATION</scope>
    <source>
        <strain evidence="2">A17</strain>
        <strain evidence="3 4">cv. Jemalong A17</strain>
    </source>
</reference>
<feature type="region of interest" description="Disordered" evidence="1">
    <location>
        <begin position="75"/>
        <end position="96"/>
    </location>
</feature>